<proteinExistence type="predicted"/>
<dbReference type="EMBL" id="MU003527">
    <property type="protein sequence ID" value="KAF2465850.1"/>
    <property type="molecule type" value="Genomic_DNA"/>
</dbReference>
<keyword evidence="2" id="KW-1185">Reference proteome</keyword>
<name>A0ACB6QH66_9PLEO</name>
<dbReference type="Proteomes" id="UP000799755">
    <property type="component" value="Unassembled WGS sequence"/>
</dbReference>
<protein>
    <submittedName>
        <fullName evidence="1">Uncharacterized protein</fullName>
    </submittedName>
</protein>
<organism evidence="1 2">
    <name type="scientific">Lindgomyces ingoldianus</name>
    <dbReference type="NCBI Taxonomy" id="673940"/>
    <lineage>
        <taxon>Eukaryota</taxon>
        <taxon>Fungi</taxon>
        <taxon>Dikarya</taxon>
        <taxon>Ascomycota</taxon>
        <taxon>Pezizomycotina</taxon>
        <taxon>Dothideomycetes</taxon>
        <taxon>Pleosporomycetidae</taxon>
        <taxon>Pleosporales</taxon>
        <taxon>Lindgomycetaceae</taxon>
        <taxon>Lindgomyces</taxon>
    </lineage>
</organism>
<evidence type="ECO:0000313" key="1">
    <source>
        <dbReference type="EMBL" id="KAF2465850.1"/>
    </source>
</evidence>
<gene>
    <name evidence="1" type="ORF">BDR25DRAFT_360008</name>
</gene>
<sequence length="539" mass="59998">MQCFHHPKISFITPLPILFLGRMQSPELANEIKLRAFYPEVAALLKLTRTLFIAPAQPDDESNPDPKGEAGNLPQYDPTTYYTDDDFCPRSQPLEPLRPRITPSPSPLPNIPKERWDPLENLNDYFPAGWFTNETDQTNVRQIMEEVKKIYLGLRALERSLIPKSTAPITAVRRLQSLRMPWLYGPLQRHARKTWPGEAELDSDLGSSDYGDDMRKLTRITSAIRYLFKVYPGPQDAGEKLDAHTGGIRLSSAAPLDYDQDRKLDPDYLRIVLQSEDHPDHDVFAMGSWDLLEGQSSQAEGHTVLAGDSLDLSDSTFGLYTISAEYQRAPESFTDRLYRRTVAEKDYQIPINLDALTSPCDNNRHELDSGAAGPEAALMEDTWSVKCLSSTSCSSVCSLESDTLTSPDSLYIAPEHLAPMDPLVESTEVTQPDASAEIDNAIHIQAEAFLMHTMQLGICYHRSTKVSITLHFIGVSLTMECLATAIVENMTAGSRLTFGDTTVPSTGTLMQEPECIDALMQDTRSPNNGLPKRTTLTGT</sequence>
<reference evidence="1" key="1">
    <citation type="journal article" date="2020" name="Stud. Mycol.">
        <title>101 Dothideomycetes genomes: a test case for predicting lifestyles and emergence of pathogens.</title>
        <authorList>
            <person name="Haridas S."/>
            <person name="Albert R."/>
            <person name="Binder M."/>
            <person name="Bloem J."/>
            <person name="Labutti K."/>
            <person name="Salamov A."/>
            <person name="Andreopoulos B."/>
            <person name="Baker S."/>
            <person name="Barry K."/>
            <person name="Bills G."/>
            <person name="Bluhm B."/>
            <person name="Cannon C."/>
            <person name="Castanera R."/>
            <person name="Culley D."/>
            <person name="Daum C."/>
            <person name="Ezra D."/>
            <person name="Gonzalez J."/>
            <person name="Henrissat B."/>
            <person name="Kuo A."/>
            <person name="Liang C."/>
            <person name="Lipzen A."/>
            <person name="Lutzoni F."/>
            <person name="Magnuson J."/>
            <person name="Mondo S."/>
            <person name="Nolan M."/>
            <person name="Ohm R."/>
            <person name="Pangilinan J."/>
            <person name="Park H.-J."/>
            <person name="Ramirez L."/>
            <person name="Alfaro M."/>
            <person name="Sun H."/>
            <person name="Tritt A."/>
            <person name="Yoshinaga Y."/>
            <person name="Zwiers L.-H."/>
            <person name="Turgeon B."/>
            <person name="Goodwin S."/>
            <person name="Spatafora J."/>
            <person name="Crous P."/>
            <person name="Grigoriev I."/>
        </authorList>
    </citation>
    <scope>NUCLEOTIDE SEQUENCE</scope>
    <source>
        <strain evidence="1">ATCC 200398</strain>
    </source>
</reference>
<accession>A0ACB6QH66</accession>
<comment type="caution">
    <text evidence="1">The sequence shown here is derived from an EMBL/GenBank/DDBJ whole genome shotgun (WGS) entry which is preliminary data.</text>
</comment>
<evidence type="ECO:0000313" key="2">
    <source>
        <dbReference type="Proteomes" id="UP000799755"/>
    </source>
</evidence>